<dbReference type="InParanoid" id="A0A673C1P1"/>
<keyword evidence="2" id="KW-0325">Glycoprotein</keyword>
<keyword evidence="5" id="KW-1185">Reference proteome</keyword>
<dbReference type="SMART" id="SM00216">
    <property type="entry name" value="VWD"/>
    <property type="match status" value="1"/>
</dbReference>
<sequence length="476" mass="52862">MYPCVTSPPKKPCLYVKPPRKDGESWNIDDCSIATCRDGDIIVKPRECPPVARLVCENKFPPVKVYDEDGCSFLCEMYKCLCYGWGDPHYVTFDGKYYGFQGNCTYWLVKEIIPKYNFNVMIHNYYCGHGLSCPESITIIYKGLTIYIIQTQNNGITVNNKAILSPAYKTTDFRITTVGIKTVVTIPKINAKITFAGLIFSIKLPYNKFSGNTEGQCGTCDNNQKNDCRLPGGKIDPSCPNMAHEWHVNHTHCEPPVMPTPGPSPTPCNTSICDVIKSSVFTECHKLIPYDPFILGCEFDVCNMHDDHVGCTSIEMYADACADAGLCVDWRSSTHGLCDYTCPSPKVYKACGPPVEVTCDTRYSNTLKYYSIHQSTPDPMEGCFCPNGTILLSSNSKECVPTCGENNDDCTHHCFDILLFLSFQGYEYHVVPTQCCGRCVQKKCIVSVPPNITHVLEVSLEPAPISDAIAGSHVRG</sequence>
<dbReference type="InterPro" id="IPR050780">
    <property type="entry name" value="Mucin_vWF_Thrombospondin_sf"/>
</dbReference>
<dbReference type="InterPro" id="IPR014853">
    <property type="entry name" value="VWF/SSPO/ZAN-like_Cys-rich_dom"/>
</dbReference>
<reference evidence="4" key="3">
    <citation type="submission" date="2025-09" db="UniProtKB">
        <authorList>
            <consortium name="Ensembl"/>
        </authorList>
    </citation>
    <scope>IDENTIFICATION</scope>
</reference>
<dbReference type="PROSITE" id="PS51233">
    <property type="entry name" value="VWFD"/>
    <property type="match status" value="1"/>
</dbReference>
<dbReference type="Gene3D" id="2.10.25.10">
    <property type="entry name" value="Laminin"/>
    <property type="match status" value="1"/>
</dbReference>
<dbReference type="Pfam" id="PF00094">
    <property type="entry name" value="VWD"/>
    <property type="match status" value="1"/>
</dbReference>
<dbReference type="PANTHER" id="PTHR11339">
    <property type="entry name" value="EXTRACELLULAR MATRIX GLYCOPROTEIN RELATED"/>
    <property type="match status" value="1"/>
</dbReference>
<accession>A0A673C1P1</accession>
<proteinExistence type="predicted"/>
<feature type="domain" description="VWFD" evidence="3">
    <location>
        <begin position="80"/>
        <end position="254"/>
    </location>
</feature>
<dbReference type="AlphaFoldDB" id="A0A673C1P1"/>
<keyword evidence="1" id="KW-1015">Disulfide bond</keyword>
<evidence type="ECO:0000313" key="5">
    <source>
        <dbReference type="Proteomes" id="UP000472271"/>
    </source>
</evidence>
<dbReference type="InterPro" id="IPR001846">
    <property type="entry name" value="VWF_type-D"/>
</dbReference>
<evidence type="ECO:0000313" key="4">
    <source>
        <dbReference type="Ensembl" id="ENSSORP00005047184.1"/>
    </source>
</evidence>
<dbReference type="CDD" id="cd19941">
    <property type="entry name" value="TIL"/>
    <property type="match status" value="1"/>
</dbReference>
<organism evidence="4 5">
    <name type="scientific">Sphaeramia orbicularis</name>
    <name type="common">orbiculate cardinalfish</name>
    <dbReference type="NCBI Taxonomy" id="375764"/>
    <lineage>
        <taxon>Eukaryota</taxon>
        <taxon>Metazoa</taxon>
        <taxon>Chordata</taxon>
        <taxon>Craniata</taxon>
        <taxon>Vertebrata</taxon>
        <taxon>Euteleostomi</taxon>
        <taxon>Actinopterygii</taxon>
        <taxon>Neopterygii</taxon>
        <taxon>Teleostei</taxon>
        <taxon>Neoteleostei</taxon>
        <taxon>Acanthomorphata</taxon>
        <taxon>Gobiaria</taxon>
        <taxon>Kurtiformes</taxon>
        <taxon>Apogonoidei</taxon>
        <taxon>Apogonidae</taxon>
        <taxon>Apogoninae</taxon>
        <taxon>Sphaeramia</taxon>
    </lineage>
</organism>
<evidence type="ECO:0000256" key="1">
    <source>
        <dbReference type="ARBA" id="ARBA00023157"/>
    </source>
</evidence>
<dbReference type="PANTHER" id="PTHR11339:SF406">
    <property type="entry name" value="MUCIN-5AC-LIKE"/>
    <property type="match status" value="1"/>
</dbReference>
<dbReference type="Proteomes" id="UP000472271">
    <property type="component" value="Chromosome 3"/>
</dbReference>
<evidence type="ECO:0000256" key="2">
    <source>
        <dbReference type="ARBA" id="ARBA00023180"/>
    </source>
</evidence>
<dbReference type="InterPro" id="IPR036084">
    <property type="entry name" value="Ser_inhib-like_sf"/>
</dbReference>
<dbReference type="Ensembl" id="ENSSORT00005048357.1">
    <property type="protein sequence ID" value="ENSSORP00005047184.1"/>
    <property type="gene ID" value="ENSSORG00005021581.1"/>
</dbReference>
<evidence type="ECO:0000259" key="3">
    <source>
        <dbReference type="PROSITE" id="PS51233"/>
    </source>
</evidence>
<protein>
    <submittedName>
        <fullName evidence="4">Mucin 5f</fullName>
    </submittedName>
</protein>
<dbReference type="Pfam" id="PF08742">
    <property type="entry name" value="C8"/>
    <property type="match status" value="1"/>
</dbReference>
<dbReference type="SUPFAM" id="SSF57567">
    <property type="entry name" value="Serine protease inhibitors"/>
    <property type="match status" value="1"/>
</dbReference>
<reference evidence="4" key="1">
    <citation type="submission" date="2019-06" db="EMBL/GenBank/DDBJ databases">
        <authorList>
            <consortium name="Wellcome Sanger Institute Data Sharing"/>
        </authorList>
    </citation>
    <scope>NUCLEOTIDE SEQUENCE [LARGE SCALE GENOMIC DNA]</scope>
</reference>
<name>A0A673C1P1_9TELE</name>
<reference evidence="4" key="2">
    <citation type="submission" date="2025-08" db="UniProtKB">
        <authorList>
            <consortium name="Ensembl"/>
        </authorList>
    </citation>
    <scope>IDENTIFICATION</scope>
</reference>
<dbReference type="SMART" id="SM00832">
    <property type="entry name" value="C8"/>
    <property type="match status" value="1"/>
</dbReference>